<dbReference type="SMART" id="SM00220">
    <property type="entry name" value="S_TKc"/>
    <property type="match status" value="1"/>
</dbReference>
<sequence>MAPPGSDEPLLAPVDRPTLADETPARADAGGTREAASAVAWERYELLGPLGRGGMGEVHRARDRRLGRVVALKFIQGADPERAMRFLQEARAQARIDHPNVCKVFEVGEVGAKAYIAMQLVDGEHLDRAARSMSLPEKVRVMKEAAEAVHEAHRLGVIHRDLKPSNILVTQAPDGRPTPILVDFGLAYEAGLGHGLTATGEVMGTPAYMSPEQARGDLRAIDRRSDVYSLGATLHELLTGSPPFTGATPLETLTQVLHEEPAPLRAKVPHLDGELETLCLKCLAKEPGQRYASARALAEDLGRYLEGTPILGRRPGLAYRLKRAARRHRALVAVSSVSLLGMLLLAGFGARSWLSERDLQTRTAARVRLAEHLGQQVQEFEWFVRAFQALPLHDTRPEQRRVRERLAALAAERHDLGAQGDGLVQLALGRGLLAMHEFEQAHRALTRAKEAGVDTPVLHYALGRVLGERYHLALEDARRSGGAAWVAQRQGELEQAWLGPALQSLERSRGLALESPRYLEGLIAFYRRDYAAAERAALEAVAQAPWLPEARRLAGDVAYARAMDLLERGDYALARAGLLEAVDRYERAVEVGRSDARGYEALAEAWLQVSELDRREGRSRSASLGQAEAAADQARLADPDRASGHTRKAQVLMNQYRRVNFQGEPDARGAQALLDAWLLVARRAVELDPRDVLAYDSLGYAFFMKGLRQARAREAPEASWEEASTWLSRAIELQPRYPWALNDLGLVHRWRGNYQREHGRDPMPDYARAERSLREAVRADPKYLFAHSNLTELYAAMASYRASRGESPEGELQQALASGEAALALDGRFHSALNHLAEAELTRARFLFETGSPPGPSLARVLQFVERSLRLNATSDRAHLHRANAHLLEARQAMREALDPTEALARGRGALAEAYRHAPACADCRVLGATLELTAAEHAKHQGRASLPHLREALAQARQAVAAYPYPETHLALARACWRLAREVPPSSVEAQVQEGLAQVEHALQGAPELAEAQALRGALLLAGTRASSARPGASEAVRQARAALSLAVEREPRLAREYAEELRAARDASEL</sequence>
<dbReference type="Gene3D" id="1.10.510.10">
    <property type="entry name" value="Transferase(Phosphotransferase) domain 1"/>
    <property type="match status" value="1"/>
</dbReference>
<gene>
    <name evidence="8" type="ORF">G4177_22045</name>
</gene>
<dbReference type="Proteomes" id="UP001516472">
    <property type="component" value="Unassembled WGS sequence"/>
</dbReference>
<dbReference type="InterPro" id="IPR011009">
    <property type="entry name" value="Kinase-like_dom_sf"/>
</dbReference>
<proteinExistence type="predicted"/>
<dbReference type="InterPro" id="IPR011990">
    <property type="entry name" value="TPR-like_helical_dom_sf"/>
</dbReference>
<dbReference type="SUPFAM" id="SSF48452">
    <property type="entry name" value="TPR-like"/>
    <property type="match status" value="2"/>
</dbReference>
<evidence type="ECO:0000313" key="9">
    <source>
        <dbReference type="Proteomes" id="UP001516472"/>
    </source>
</evidence>
<keyword evidence="3 8" id="KW-0418">Kinase</keyword>
<evidence type="ECO:0000256" key="4">
    <source>
        <dbReference type="ARBA" id="ARBA00022840"/>
    </source>
</evidence>
<dbReference type="GO" id="GO:0016301">
    <property type="term" value="F:kinase activity"/>
    <property type="evidence" value="ECO:0007669"/>
    <property type="project" value="UniProtKB-KW"/>
</dbReference>
<evidence type="ECO:0000256" key="1">
    <source>
        <dbReference type="ARBA" id="ARBA00022679"/>
    </source>
</evidence>
<feature type="binding site" evidence="5">
    <location>
        <position position="73"/>
    </location>
    <ligand>
        <name>ATP</name>
        <dbReference type="ChEBI" id="CHEBI:30616"/>
    </ligand>
</feature>
<feature type="compositionally biased region" description="Low complexity" evidence="6">
    <location>
        <begin position="620"/>
        <end position="634"/>
    </location>
</feature>
<keyword evidence="2 5" id="KW-0547">Nucleotide-binding</keyword>
<evidence type="ECO:0000313" key="8">
    <source>
        <dbReference type="EMBL" id="MBE4750855.1"/>
    </source>
</evidence>
<reference evidence="8 9" key="1">
    <citation type="submission" date="2020-02" db="EMBL/GenBank/DDBJ databases">
        <authorList>
            <person name="Babadi Z.K."/>
            <person name="Risdian C."/>
            <person name="Ebrahimipour G.H."/>
            <person name="Wink J."/>
        </authorList>
    </citation>
    <scope>NUCLEOTIDE SEQUENCE [LARGE SCALE GENOMIC DNA]</scope>
    <source>
        <strain evidence="8 9">ZKHCc1 1396</strain>
    </source>
</reference>
<feature type="region of interest" description="Disordered" evidence="6">
    <location>
        <begin position="1"/>
        <end position="33"/>
    </location>
</feature>
<evidence type="ECO:0000256" key="5">
    <source>
        <dbReference type="PROSITE-ProRule" id="PRU10141"/>
    </source>
</evidence>
<dbReference type="PROSITE" id="PS00107">
    <property type="entry name" value="PROTEIN_KINASE_ATP"/>
    <property type="match status" value="1"/>
</dbReference>
<dbReference type="EMBL" id="JAAIYO010000006">
    <property type="protein sequence ID" value="MBE4750855.1"/>
    <property type="molecule type" value="Genomic_DNA"/>
</dbReference>
<evidence type="ECO:0000256" key="3">
    <source>
        <dbReference type="ARBA" id="ARBA00022777"/>
    </source>
</evidence>
<dbReference type="Gene3D" id="3.30.200.20">
    <property type="entry name" value="Phosphorylase Kinase, domain 1"/>
    <property type="match status" value="1"/>
</dbReference>
<keyword evidence="1" id="KW-0808">Transferase</keyword>
<dbReference type="CDD" id="cd14014">
    <property type="entry name" value="STKc_PknB_like"/>
    <property type="match status" value="1"/>
</dbReference>
<name>A0ABR9PSE7_9BACT</name>
<keyword evidence="9" id="KW-1185">Reference proteome</keyword>
<dbReference type="Pfam" id="PF00069">
    <property type="entry name" value="Pkinase"/>
    <property type="match status" value="1"/>
</dbReference>
<dbReference type="PANTHER" id="PTHR43289">
    <property type="entry name" value="MITOGEN-ACTIVATED PROTEIN KINASE KINASE KINASE 20-RELATED"/>
    <property type="match status" value="1"/>
</dbReference>
<dbReference type="InterPro" id="IPR017441">
    <property type="entry name" value="Protein_kinase_ATP_BS"/>
</dbReference>
<keyword evidence="4 5" id="KW-0067">ATP-binding</keyword>
<dbReference type="SUPFAM" id="SSF56112">
    <property type="entry name" value="Protein kinase-like (PK-like)"/>
    <property type="match status" value="1"/>
</dbReference>
<dbReference type="PROSITE" id="PS50011">
    <property type="entry name" value="PROTEIN_KINASE_DOM"/>
    <property type="match status" value="1"/>
</dbReference>
<accession>A0ABR9PSE7</accession>
<dbReference type="InterPro" id="IPR000719">
    <property type="entry name" value="Prot_kinase_dom"/>
</dbReference>
<dbReference type="RefSeq" id="WP_193428040.1">
    <property type="nucleotide sequence ID" value="NZ_CBCSIP010000068.1"/>
</dbReference>
<protein>
    <submittedName>
        <fullName evidence="8">Protein kinase</fullName>
    </submittedName>
</protein>
<feature type="domain" description="Protein kinase" evidence="7">
    <location>
        <begin position="44"/>
        <end position="305"/>
    </location>
</feature>
<comment type="caution">
    <text evidence="8">The sequence shown here is derived from an EMBL/GenBank/DDBJ whole genome shotgun (WGS) entry which is preliminary data.</text>
</comment>
<evidence type="ECO:0000259" key="7">
    <source>
        <dbReference type="PROSITE" id="PS50011"/>
    </source>
</evidence>
<evidence type="ECO:0000256" key="6">
    <source>
        <dbReference type="SAM" id="MobiDB-lite"/>
    </source>
</evidence>
<dbReference type="InterPro" id="IPR008271">
    <property type="entry name" value="Ser/Thr_kinase_AS"/>
</dbReference>
<dbReference type="Gene3D" id="1.25.40.10">
    <property type="entry name" value="Tetratricopeptide repeat domain"/>
    <property type="match status" value="3"/>
</dbReference>
<evidence type="ECO:0000256" key="2">
    <source>
        <dbReference type="ARBA" id="ARBA00022741"/>
    </source>
</evidence>
<dbReference type="PROSITE" id="PS00108">
    <property type="entry name" value="PROTEIN_KINASE_ST"/>
    <property type="match status" value="1"/>
</dbReference>
<feature type="region of interest" description="Disordered" evidence="6">
    <location>
        <begin position="618"/>
        <end position="647"/>
    </location>
</feature>
<dbReference type="PANTHER" id="PTHR43289:SF6">
    <property type="entry name" value="SERINE_THREONINE-PROTEIN KINASE NEKL-3"/>
    <property type="match status" value="1"/>
</dbReference>
<organism evidence="8 9">
    <name type="scientific">Corallococcus soli</name>
    <dbReference type="NCBI Taxonomy" id="2710757"/>
    <lineage>
        <taxon>Bacteria</taxon>
        <taxon>Pseudomonadati</taxon>
        <taxon>Myxococcota</taxon>
        <taxon>Myxococcia</taxon>
        <taxon>Myxococcales</taxon>
        <taxon>Cystobacterineae</taxon>
        <taxon>Myxococcaceae</taxon>
        <taxon>Corallococcus</taxon>
    </lineage>
</organism>